<reference evidence="5 6" key="1">
    <citation type="submission" date="2015-09" db="EMBL/GenBank/DDBJ databases">
        <title>Identification and resolution of microdiversity through metagenomic sequencing of parallel consortia.</title>
        <authorList>
            <person name="Nelson W.C."/>
            <person name="Romine M.F."/>
            <person name="Lindemann S.R."/>
        </authorList>
    </citation>
    <scope>NUCLEOTIDE SEQUENCE [LARGE SCALE GENOMIC DNA]</scope>
    <source>
        <strain evidence="5">HL-49</strain>
    </source>
</reference>
<gene>
    <name evidence="5" type="ORF">HLUCCX10_16560</name>
</gene>
<protein>
    <submittedName>
        <fullName evidence="5">ABC2-type transport system ATPase component</fullName>
    </submittedName>
</protein>
<dbReference type="PATRIC" id="fig|1305737.6.peg.305"/>
<dbReference type="PROSITE" id="PS50893">
    <property type="entry name" value="ABC_TRANSPORTER_2"/>
    <property type="match status" value="1"/>
</dbReference>
<proteinExistence type="predicted"/>
<organism evidence="5 6">
    <name type="scientific">Algoriphagus marincola HL-49</name>
    <dbReference type="NCBI Taxonomy" id="1305737"/>
    <lineage>
        <taxon>Bacteria</taxon>
        <taxon>Pseudomonadati</taxon>
        <taxon>Bacteroidota</taxon>
        <taxon>Cytophagia</taxon>
        <taxon>Cytophagales</taxon>
        <taxon>Cyclobacteriaceae</taxon>
        <taxon>Algoriphagus</taxon>
    </lineage>
</organism>
<evidence type="ECO:0000259" key="4">
    <source>
        <dbReference type="PROSITE" id="PS50893"/>
    </source>
</evidence>
<dbReference type="Gene3D" id="3.40.50.300">
    <property type="entry name" value="P-loop containing nucleotide triphosphate hydrolases"/>
    <property type="match status" value="1"/>
</dbReference>
<dbReference type="InterPro" id="IPR003439">
    <property type="entry name" value="ABC_transporter-like_ATP-bd"/>
</dbReference>
<dbReference type="SUPFAM" id="SSF52540">
    <property type="entry name" value="P-loop containing nucleoside triphosphate hydrolases"/>
    <property type="match status" value="1"/>
</dbReference>
<dbReference type="PROSITE" id="PS00211">
    <property type="entry name" value="ABC_TRANSPORTER_1"/>
    <property type="match status" value="1"/>
</dbReference>
<accession>A0A0P7ZWL8</accession>
<dbReference type="InterPro" id="IPR017871">
    <property type="entry name" value="ABC_transporter-like_CS"/>
</dbReference>
<dbReference type="Proteomes" id="UP000050421">
    <property type="component" value="Unassembled WGS sequence"/>
</dbReference>
<comment type="caution">
    <text evidence="5">The sequence shown here is derived from an EMBL/GenBank/DDBJ whole genome shotgun (WGS) entry which is preliminary data.</text>
</comment>
<evidence type="ECO:0000256" key="2">
    <source>
        <dbReference type="ARBA" id="ARBA00022741"/>
    </source>
</evidence>
<name>A0A0P7ZWL8_9BACT</name>
<evidence type="ECO:0000256" key="3">
    <source>
        <dbReference type="ARBA" id="ARBA00022840"/>
    </source>
</evidence>
<sequence>MLEIQGVTKTFKQQTAVDQLSLSVSEGEVFALLGPNGAGKTTTLNMILGFEKADSGTIKVDGFDVSKDLPEVRKRLAFIPENVQLYPHLTGKENLAYFSQLAGISYSPEQLSSLLLEAGLQEKAHDSPVSTYSKGMRQKVGVAIAYSKKAKLLLLDEPASGLDPLSSAELSQLVRKVAAQGATVLMVSHDLFRVKETADRVGIFKNGELKKIVKASEVTANDLELIYQGIVE</sequence>
<dbReference type="EMBL" id="LJXT01000148">
    <property type="protein sequence ID" value="KPQ09201.1"/>
    <property type="molecule type" value="Genomic_DNA"/>
</dbReference>
<dbReference type="PANTHER" id="PTHR42939">
    <property type="entry name" value="ABC TRANSPORTER ATP-BINDING PROTEIN ALBC-RELATED"/>
    <property type="match status" value="1"/>
</dbReference>
<dbReference type="Pfam" id="PF00005">
    <property type="entry name" value="ABC_tran"/>
    <property type="match status" value="1"/>
</dbReference>
<dbReference type="InterPro" id="IPR051782">
    <property type="entry name" value="ABC_Transporter_VariousFunc"/>
</dbReference>
<evidence type="ECO:0000313" key="6">
    <source>
        <dbReference type="Proteomes" id="UP000050421"/>
    </source>
</evidence>
<keyword evidence="2" id="KW-0547">Nucleotide-binding</keyword>
<dbReference type="CDD" id="cd03230">
    <property type="entry name" value="ABC_DR_subfamily_A"/>
    <property type="match status" value="1"/>
</dbReference>
<feature type="domain" description="ABC transporter" evidence="4">
    <location>
        <begin position="2"/>
        <end position="231"/>
    </location>
</feature>
<evidence type="ECO:0000313" key="5">
    <source>
        <dbReference type="EMBL" id="KPQ09201.1"/>
    </source>
</evidence>
<dbReference type="STRING" id="1305737.GCA_000526355_02029"/>
<keyword evidence="1" id="KW-0813">Transport</keyword>
<keyword evidence="3" id="KW-0067">ATP-binding</keyword>
<dbReference type="SMART" id="SM00382">
    <property type="entry name" value="AAA"/>
    <property type="match status" value="1"/>
</dbReference>
<evidence type="ECO:0000256" key="1">
    <source>
        <dbReference type="ARBA" id="ARBA00022448"/>
    </source>
</evidence>
<dbReference type="eggNOG" id="COG1131">
    <property type="taxonomic scope" value="Bacteria"/>
</dbReference>
<dbReference type="GO" id="GO:0005524">
    <property type="term" value="F:ATP binding"/>
    <property type="evidence" value="ECO:0007669"/>
    <property type="project" value="UniProtKB-KW"/>
</dbReference>
<dbReference type="PANTHER" id="PTHR42939:SF1">
    <property type="entry name" value="ABC TRANSPORTER ATP-BINDING PROTEIN ALBC-RELATED"/>
    <property type="match status" value="1"/>
</dbReference>
<dbReference type="InterPro" id="IPR027417">
    <property type="entry name" value="P-loop_NTPase"/>
</dbReference>
<dbReference type="AlphaFoldDB" id="A0A0P7ZWL8"/>
<dbReference type="GO" id="GO:0016887">
    <property type="term" value="F:ATP hydrolysis activity"/>
    <property type="evidence" value="ECO:0007669"/>
    <property type="project" value="InterPro"/>
</dbReference>
<dbReference type="OrthoDB" id="977540at2"/>
<dbReference type="InterPro" id="IPR003593">
    <property type="entry name" value="AAA+_ATPase"/>
</dbReference>